<dbReference type="GO" id="GO:0030313">
    <property type="term" value="C:cell envelope"/>
    <property type="evidence" value="ECO:0007669"/>
    <property type="project" value="TreeGrafter"/>
</dbReference>
<evidence type="ECO:0000259" key="4">
    <source>
        <dbReference type="Pfam" id="PF25975"/>
    </source>
</evidence>
<keyword evidence="2" id="KW-0813">Transport</keyword>
<evidence type="ECO:0000313" key="7">
    <source>
        <dbReference type="Proteomes" id="UP000186599"/>
    </source>
</evidence>
<organism evidence="6 7">
    <name type="scientific">Halopseudomonas bauzanensis</name>
    <dbReference type="NCBI Taxonomy" id="653930"/>
    <lineage>
        <taxon>Bacteria</taxon>
        <taxon>Pseudomonadati</taxon>
        <taxon>Pseudomonadota</taxon>
        <taxon>Gammaproteobacteria</taxon>
        <taxon>Pseudomonadales</taxon>
        <taxon>Pseudomonadaceae</taxon>
        <taxon>Halopseudomonas</taxon>
    </lineage>
</organism>
<dbReference type="GO" id="GO:0060003">
    <property type="term" value="P:copper ion export"/>
    <property type="evidence" value="ECO:0007669"/>
    <property type="project" value="TreeGrafter"/>
</dbReference>
<evidence type="ECO:0000313" key="8">
    <source>
        <dbReference type="Proteomes" id="UP000186904"/>
    </source>
</evidence>
<dbReference type="InterPro" id="IPR006143">
    <property type="entry name" value="RND_pump_MFP"/>
</dbReference>
<dbReference type="GO" id="GO:0015679">
    <property type="term" value="P:plasma membrane copper ion transport"/>
    <property type="evidence" value="ECO:0007669"/>
    <property type="project" value="TreeGrafter"/>
</dbReference>
<dbReference type="InterPro" id="IPR058649">
    <property type="entry name" value="CzcB_C"/>
</dbReference>
<reference evidence="7 8" key="1">
    <citation type="submission" date="2016-10" db="EMBL/GenBank/DDBJ databases">
        <authorList>
            <person name="de Groot N.N."/>
        </authorList>
    </citation>
    <scope>NUCLEOTIDE SEQUENCE [LARGE SCALE GENOMIC DNA]</scope>
    <source>
        <strain evidence="6 7">CGMCC 1.9095</strain>
        <strain evidence="5 8">DSM 22558</strain>
    </source>
</reference>
<evidence type="ECO:0000256" key="3">
    <source>
        <dbReference type="SAM" id="MobiDB-lite"/>
    </source>
</evidence>
<evidence type="ECO:0000256" key="1">
    <source>
        <dbReference type="ARBA" id="ARBA00009477"/>
    </source>
</evidence>
<protein>
    <submittedName>
        <fullName evidence="6">Membrane fusion protein, cobalt-zinc-cadmium efflux system</fullName>
    </submittedName>
</protein>
<feature type="compositionally biased region" description="Basic and acidic residues" evidence="3">
    <location>
        <begin position="45"/>
        <end position="58"/>
    </location>
</feature>
<dbReference type="Proteomes" id="UP000186904">
    <property type="component" value="Unassembled WGS sequence"/>
</dbReference>
<evidence type="ECO:0000256" key="2">
    <source>
        <dbReference type="ARBA" id="ARBA00022448"/>
    </source>
</evidence>
<dbReference type="PANTHER" id="PTHR30097:SF4">
    <property type="entry name" value="SLR6042 PROTEIN"/>
    <property type="match status" value="1"/>
</dbReference>
<keyword evidence="7" id="KW-1185">Reference proteome</keyword>
<dbReference type="AlphaFoldDB" id="A0A1I4KRX1"/>
<feature type="domain" description="CzcB-like C-terminal circularly permuted SH3-like" evidence="4">
    <location>
        <begin position="329"/>
        <end position="388"/>
    </location>
</feature>
<feature type="region of interest" description="Disordered" evidence="3">
    <location>
        <begin position="36"/>
        <end position="61"/>
    </location>
</feature>
<dbReference type="SUPFAM" id="SSF111369">
    <property type="entry name" value="HlyD-like secretion proteins"/>
    <property type="match status" value="1"/>
</dbReference>
<dbReference type="InterPro" id="IPR051909">
    <property type="entry name" value="MFP_Cation_Efflux"/>
</dbReference>
<dbReference type="EMBL" id="FOGN01000001">
    <property type="protein sequence ID" value="SER35187.1"/>
    <property type="molecule type" value="Genomic_DNA"/>
</dbReference>
<evidence type="ECO:0000313" key="6">
    <source>
        <dbReference type="EMBL" id="SFL81157.1"/>
    </source>
</evidence>
<dbReference type="PANTHER" id="PTHR30097">
    <property type="entry name" value="CATION EFFLUX SYSTEM PROTEIN CUSB"/>
    <property type="match status" value="1"/>
</dbReference>
<name>A0A1I4KRX1_9GAMM</name>
<comment type="similarity">
    <text evidence="1">Belongs to the membrane fusion protein (MFP) (TC 8.A.1) family.</text>
</comment>
<dbReference type="Gene3D" id="1.10.287.470">
    <property type="entry name" value="Helix hairpin bin"/>
    <property type="match status" value="1"/>
</dbReference>
<dbReference type="EMBL" id="FOUA01000001">
    <property type="protein sequence ID" value="SFL81157.1"/>
    <property type="molecule type" value="Genomic_DNA"/>
</dbReference>
<evidence type="ECO:0000313" key="5">
    <source>
        <dbReference type="EMBL" id="SER35187.1"/>
    </source>
</evidence>
<dbReference type="GO" id="GO:0022857">
    <property type="term" value="F:transmembrane transporter activity"/>
    <property type="evidence" value="ECO:0007669"/>
    <property type="project" value="InterPro"/>
</dbReference>
<dbReference type="GO" id="GO:0016020">
    <property type="term" value="C:membrane"/>
    <property type="evidence" value="ECO:0007669"/>
    <property type="project" value="InterPro"/>
</dbReference>
<dbReference type="Gene3D" id="2.40.30.170">
    <property type="match status" value="1"/>
</dbReference>
<dbReference type="RefSeq" id="WP_036988910.1">
    <property type="nucleotide sequence ID" value="NZ_FOGN01000001.1"/>
</dbReference>
<dbReference type="OrthoDB" id="9768185at2"/>
<dbReference type="STRING" id="653930.SAMN05216589_0287"/>
<dbReference type="Pfam" id="PF25975">
    <property type="entry name" value="CzcB_C"/>
    <property type="match status" value="1"/>
</dbReference>
<dbReference type="Proteomes" id="UP000186599">
    <property type="component" value="Unassembled WGS sequence"/>
</dbReference>
<dbReference type="Gene3D" id="2.40.420.20">
    <property type="match status" value="1"/>
</dbReference>
<proteinExistence type="inferred from homology"/>
<dbReference type="NCBIfam" id="TIGR01730">
    <property type="entry name" value="RND_mfp"/>
    <property type="match status" value="1"/>
</dbReference>
<dbReference type="Gene3D" id="2.40.50.100">
    <property type="match status" value="1"/>
</dbReference>
<gene>
    <name evidence="6" type="ORF">SAMN04487855_1337</name>
    <name evidence="5" type="ORF">SAMN05216589_0287</name>
</gene>
<accession>A0A1I4KRX1</accession>
<sequence length="400" mass="40871">MKSNKFFFMPALLVAVIIGFGLAQVYPGVDKPSASLAHAGIDDDEHGHDDEDGHSDNEDHVDEPLEGVITLTAGQIKASGINIVAVGRGSGNEIRVAGRIESTMGARTEITTMVGGRIDSVLIAPGEKVHAGQPIAFVISGEAALMRANADAASAEADAARLEYQRDQNLVEQGVVARRELEASRARSLAADAAYRAARAQTKAIGSPDTEGRIAISSPIAGVVGAIEVMPGGFVASGASIADVSDPKKTEIVFTAPPALSAQIEPGNSIEVSGPTGNFEAVAIGVAANFRQQGSATLIRARPVSGTLPPAGSPVSGIIVTNSSEAGLRVPADAVQTVDGRSVVFVAIDGGFKAIPVLAGRRTGGNIEILSGLSGSERIAGANAFLLKAELAKGEAEHSH</sequence>